<evidence type="ECO:0000256" key="6">
    <source>
        <dbReference type="SAM" id="Phobius"/>
    </source>
</evidence>
<evidence type="ECO:0000313" key="9">
    <source>
        <dbReference type="Proteomes" id="UP000092574"/>
    </source>
</evidence>
<keyword evidence="2" id="KW-1003">Cell membrane</keyword>
<dbReference type="OrthoDB" id="5137249at2"/>
<evidence type="ECO:0000313" key="8">
    <source>
        <dbReference type="EMBL" id="ANU76308.1"/>
    </source>
</evidence>
<evidence type="ECO:0000259" key="7">
    <source>
        <dbReference type="Pfam" id="PF02687"/>
    </source>
</evidence>
<dbReference type="PANTHER" id="PTHR30287">
    <property type="entry name" value="MEMBRANE COMPONENT OF PREDICTED ABC SUPERFAMILY METABOLITE UPTAKE TRANSPORTER"/>
    <property type="match status" value="1"/>
</dbReference>
<comment type="subcellular location">
    <subcellularLocation>
        <location evidence="1">Cell membrane</location>
        <topology evidence="1">Multi-pass membrane protein</topology>
    </subcellularLocation>
</comment>
<dbReference type="GO" id="GO:0005886">
    <property type="term" value="C:plasma membrane"/>
    <property type="evidence" value="ECO:0007669"/>
    <property type="project" value="UniProtKB-SubCell"/>
</dbReference>
<feature type="domain" description="ABC3 transporter permease C-terminal" evidence="7">
    <location>
        <begin position="632"/>
        <end position="748"/>
    </location>
</feature>
<keyword evidence="4 6" id="KW-1133">Transmembrane helix</keyword>
<dbReference type="KEGG" id="byl:A4V09_11335"/>
<evidence type="ECO:0000256" key="2">
    <source>
        <dbReference type="ARBA" id="ARBA00022475"/>
    </source>
</evidence>
<dbReference type="EMBL" id="CP015405">
    <property type="protein sequence ID" value="ANU76308.1"/>
    <property type="molecule type" value="Genomic_DNA"/>
</dbReference>
<sequence length="757" mass="85501">MLIKKMMRDVWKNKVQFLAIFIMAVLGALIYAGLNCEWFTMKNQADAYYEKTNLADIWIYDEALGENDIEKIKAIKGVEYAEGRFVINGSEKTTGNSTELQLNFVTDGKISDVLTQEGDKFSNSKEGIWIDYQYASANKISVGTKITISVRGLEITEKVRGLILSPEYVYNVKDDSEMIPDHQKFGYAYLPYSIIENLGINTYTEILISADEKSVEKVKKNISGNFSTVIDRNTYPSVTALNNEIQQHKALGNIFPVIFLAIAVLSILTTMTRLTKSQRIQIGTLMSLGFKKGRILRHYVSYGFFISLIGGCIGILIGQSVIPKILFEIQKPIYTLPSWDVKIPTFNFIMVALIVLLCTATNYFACRKELKDVPAETLRTLPPKTGKHNIIENTKIWNKMGFNFQWNVRDICRNKIRTLMAIIGCLGCMALLLCAFGMNDTINNVGDRMYNELFKFQNKVIFKEDADINEIEEYNATLAGQLIQEENIEMQYGENKKNGLLTVDSGGKCINYENDEGMLKKLPDTGVAISYKMSKLLGIEKGEKIKWRIIGDKHWYNAEVKAFYEMPIGQGICMSTDAYQQLERFKPNAMLIDKKISSSEVNDSVVDTIKSKDEFIDAFNSMLDTMKMIVLLLIVFAVLLGIIVLYNLGILYYTERFREFATLKVLGFKSKRIRSLMVSQNIWLTLIGAILGIPIGFLVLSYMTNTLGDNLDMTPKVFGSSILICFTGTILVSLLVNLLLANNIKKIDMVSALKSIE</sequence>
<evidence type="ECO:0000256" key="3">
    <source>
        <dbReference type="ARBA" id="ARBA00022692"/>
    </source>
</evidence>
<dbReference type="Proteomes" id="UP000092574">
    <property type="component" value="Chromosome"/>
</dbReference>
<dbReference type="STRING" id="1796616.A4V09_11335"/>
<evidence type="ECO:0000256" key="5">
    <source>
        <dbReference type="ARBA" id="ARBA00023136"/>
    </source>
</evidence>
<proteinExistence type="predicted"/>
<feature type="transmembrane region" description="Helical" evidence="6">
    <location>
        <begin position="346"/>
        <end position="365"/>
    </location>
</feature>
<evidence type="ECO:0000256" key="1">
    <source>
        <dbReference type="ARBA" id="ARBA00004651"/>
    </source>
</evidence>
<feature type="transmembrane region" description="Helical" evidence="6">
    <location>
        <begin position="295"/>
        <end position="317"/>
    </location>
</feature>
<dbReference type="Pfam" id="PF02687">
    <property type="entry name" value="FtsX"/>
    <property type="match status" value="2"/>
</dbReference>
<feature type="transmembrane region" description="Helical" evidence="6">
    <location>
        <begin position="628"/>
        <end position="654"/>
    </location>
</feature>
<feature type="transmembrane region" description="Helical" evidence="6">
    <location>
        <begin position="717"/>
        <end position="740"/>
    </location>
</feature>
<reference evidence="8" key="1">
    <citation type="submission" date="2017-04" db="EMBL/GenBank/DDBJ databases">
        <title>Complete Genome Sequences of Twelve Strains of a Stable Defined Moderately Diverse Mouse Microbiota 2 (sDMDMm2).</title>
        <authorList>
            <person name="Uchimura Y."/>
            <person name="Wyss M."/>
            <person name="Brugiroux S."/>
            <person name="Limenitakis J.P."/>
            <person name="Stecher B."/>
            <person name="McCoy K.D."/>
            <person name="Macpherson A.J."/>
        </authorList>
    </citation>
    <scope>NUCLEOTIDE SEQUENCE</scope>
    <source>
        <strain evidence="8">YL58</strain>
    </source>
</reference>
<gene>
    <name evidence="8" type="ORF">A4V09_11335</name>
</gene>
<dbReference type="InterPro" id="IPR003838">
    <property type="entry name" value="ABC3_permease_C"/>
</dbReference>
<dbReference type="RefSeq" id="WP_065542479.1">
    <property type="nucleotide sequence ID" value="NZ_CP015405.2"/>
</dbReference>
<keyword evidence="3 6" id="KW-0812">Transmembrane</keyword>
<keyword evidence="5 6" id="KW-0472">Membrane</keyword>
<feature type="transmembrane region" description="Helical" evidence="6">
    <location>
        <begin position="675"/>
        <end position="697"/>
    </location>
</feature>
<keyword evidence="9" id="KW-1185">Reference proteome</keyword>
<organism evidence="8 9">
    <name type="scientific">Blautia pseudococcoides</name>
    <dbReference type="NCBI Taxonomy" id="1796616"/>
    <lineage>
        <taxon>Bacteria</taxon>
        <taxon>Bacillati</taxon>
        <taxon>Bacillota</taxon>
        <taxon>Clostridia</taxon>
        <taxon>Lachnospirales</taxon>
        <taxon>Lachnospiraceae</taxon>
        <taxon>Blautia</taxon>
    </lineage>
</organism>
<dbReference type="AlphaFoldDB" id="A0A1C7IBB3"/>
<accession>A0A1C7IBB3</accession>
<feature type="transmembrane region" description="Helical" evidence="6">
    <location>
        <begin position="254"/>
        <end position="274"/>
    </location>
</feature>
<evidence type="ECO:0000256" key="4">
    <source>
        <dbReference type="ARBA" id="ARBA00022989"/>
    </source>
</evidence>
<dbReference type="PANTHER" id="PTHR30287:SF1">
    <property type="entry name" value="INNER MEMBRANE PROTEIN"/>
    <property type="match status" value="1"/>
</dbReference>
<protein>
    <submittedName>
        <fullName evidence="8">ABC transporter permease</fullName>
    </submittedName>
</protein>
<feature type="transmembrane region" description="Helical" evidence="6">
    <location>
        <begin position="419"/>
        <end position="438"/>
    </location>
</feature>
<dbReference type="InterPro" id="IPR038766">
    <property type="entry name" value="Membrane_comp_ABC_pdt"/>
</dbReference>
<feature type="domain" description="ABC3 transporter permease C-terminal" evidence="7">
    <location>
        <begin position="253"/>
        <end position="360"/>
    </location>
</feature>
<name>A0A1C7IBB3_9FIRM</name>